<protein>
    <submittedName>
        <fullName evidence="1">Uncharacterized protein</fullName>
    </submittedName>
</protein>
<sequence>MTVQLGYLLSQSIDFVARVRTTYIIIESPQNKDPLLVSLHSSPTMIGHFNRNIQVYDGRCRLEVAGCWQFGRTTIATFYQWLDVALIGSITLFHCANRKDLPLGEPLDRKSTELMATGTYVILDDERLPANIGYLFDKPLPRENSADDPQTPGYNSFVSRVRARDRRCCFTGEAVIGENFTGFEVAHIFPLGQLKKWKRRDMQRFITDPEVADDEKMNSVQQGFLVSSSVYELFKDYQLGVNPDDGYRITDFAGRDGEPTLDGKIFYVADDVPEYFRPSPDLLREHYRQCILACINGPFIFPAPEPEEYFVPGGVD</sequence>
<gene>
    <name evidence="1" type="ORF">BDN72DRAFT_338246</name>
</gene>
<evidence type="ECO:0000313" key="2">
    <source>
        <dbReference type="Proteomes" id="UP000308600"/>
    </source>
</evidence>
<dbReference type="Proteomes" id="UP000308600">
    <property type="component" value="Unassembled WGS sequence"/>
</dbReference>
<proteinExistence type="predicted"/>
<evidence type="ECO:0000313" key="1">
    <source>
        <dbReference type="EMBL" id="TFK63077.1"/>
    </source>
</evidence>
<dbReference type="EMBL" id="ML208541">
    <property type="protein sequence ID" value="TFK63077.1"/>
    <property type="molecule type" value="Genomic_DNA"/>
</dbReference>
<keyword evidence="2" id="KW-1185">Reference proteome</keyword>
<organism evidence="1 2">
    <name type="scientific">Pluteus cervinus</name>
    <dbReference type="NCBI Taxonomy" id="181527"/>
    <lineage>
        <taxon>Eukaryota</taxon>
        <taxon>Fungi</taxon>
        <taxon>Dikarya</taxon>
        <taxon>Basidiomycota</taxon>
        <taxon>Agaricomycotina</taxon>
        <taxon>Agaricomycetes</taxon>
        <taxon>Agaricomycetidae</taxon>
        <taxon>Agaricales</taxon>
        <taxon>Pluteineae</taxon>
        <taxon>Pluteaceae</taxon>
        <taxon>Pluteus</taxon>
    </lineage>
</organism>
<accession>A0ACD3ABH8</accession>
<reference evidence="1 2" key="1">
    <citation type="journal article" date="2019" name="Nat. Ecol. Evol.">
        <title>Megaphylogeny resolves global patterns of mushroom evolution.</title>
        <authorList>
            <person name="Varga T."/>
            <person name="Krizsan K."/>
            <person name="Foldi C."/>
            <person name="Dima B."/>
            <person name="Sanchez-Garcia M."/>
            <person name="Sanchez-Ramirez S."/>
            <person name="Szollosi G.J."/>
            <person name="Szarkandi J.G."/>
            <person name="Papp V."/>
            <person name="Albert L."/>
            <person name="Andreopoulos W."/>
            <person name="Angelini C."/>
            <person name="Antonin V."/>
            <person name="Barry K.W."/>
            <person name="Bougher N.L."/>
            <person name="Buchanan P."/>
            <person name="Buyck B."/>
            <person name="Bense V."/>
            <person name="Catcheside P."/>
            <person name="Chovatia M."/>
            <person name="Cooper J."/>
            <person name="Damon W."/>
            <person name="Desjardin D."/>
            <person name="Finy P."/>
            <person name="Geml J."/>
            <person name="Haridas S."/>
            <person name="Hughes K."/>
            <person name="Justo A."/>
            <person name="Karasinski D."/>
            <person name="Kautmanova I."/>
            <person name="Kiss B."/>
            <person name="Kocsube S."/>
            <person name="Kotiranta H."/>
            <person name="LaButti K.M."/>
            <person name="Lechner B.E."/>
            <person name="Liimatainen K."/>
            <person name="Lipzen A."/>
            <person name="Lukacs Z."/>
            <person name="Mihaltcheva S."/>
            <person name="Morgado L.N."/>
            <person name="Niskanen T."/>
            <person name="Noordeloos M.E."/>
            <person name="Ohm R.A."/>
            <person name="Ortiz-Santana B."/>
            <person name="Ovrebo C."/>
            <person name="Racz N."/>
            <person name="Riley R."/>
            <person name="Savchenko A."/>
            <person name="Shiryaev A."/>
            <person name="Soop K."/>
            <person name="Spirin V."/>
            <person name="Szebenyi C."/>
            <person name="Tomsovsky M."/>
            <person name="Tulloss R.E."/>
            <person name="Uehling J."/>
            <person name="Grigoriev I.V."/>
            <person name="Vagvolgyi C."/>
            <person name="Papp T."/>
            <person name="Martin F.M."/>
            <person name="Miettinen O."/>
            <person name="Hibbett D.S."/>
            <person name="Nagy L.G."/>
        </authorList>
    </citation>
    <scope>NUCLEOTIDE SEQUENCE [LARGE SCALE GENOMIC DNA]</scope>
    <source>
        <strain evidence="1 2">NL-1719</strain>
    </source>
</reference>
<name>A0ACD3ABH8_9AGAR</name>